<evidence type="ECO:0000256" key="2">
    <source>
        <dbReference type="SAM" id="Phobius"/>
    </source>
</evidence>
<keyword evidence="2" id="KW-0812">Transmembrane</keyword>
<sequence length="487" mass="51364">MTYPPGQGGQWPDQTGGQPQHGGQPHADPTQQQQYPGYQPQGFGQPGQQGYPGQGFPGQEYQGQGYQTQGFPQQQYGYALPPEQPKKSRKGLVIGVVGAVLAVAAGAGVTVWAINQGSVQAGAESPTAAATSLVSALGQGDVAGLLSGLAPAERDLLTSLNAETTKELQRLEVYKADVDPNKVEGFELTTKDLVFDEAAAERVNDHLTITKLVSGTVTVTSDASKLPYTEEFLDTVFPRGVPGGKKTETIDIAKVVREENKGEPIRIATVQDDGEWYPSMLYTIADYALADEKQDWPATPIPAVGGDSPEAAVRGFTDAALAGDVEGVIKLLPPDEMGVLHDVGPAIVDAAGRTEDSGARLVDLQTETEGVSGGTKVLLKSVTLDIDGERGTVTKDGDCYSADTPDGKEQICADDLAAKVGGKKMASDAKQALANLIKGMMANTGVITTEVDGKWYVSPIRTFTELELTALKSLQPEDIRALLKLAK</sequence>
<evidence type="ECO:0000256" key="1">
    <source>
        <dbReference type="SAM" id="MobiDB-lite"/>
    </source>
</evidence>
<protein>
    <recommendedName>
        <fullName evidence="5">Flagellar basal body protein FliL</fullName>
    </recommendedName>
</protein>
<organism evidence="3 4">
    <name type="scientific">Actinokineospora bangkokensis</name>
    <dbReference type="NCBI Taxonomy" id="1193682"/>
    <lineage>
        <taxon>Bacteria</taxon>
        <taxon>Bacillati</taxon>
        <taxon>Actinomycetota</taxon>
        <taxon>Actinomycetes</taxon>
        <taxon>Pseudonocardiales</taxon>
        <taxon>Pseudonocardiaceae</taxon>
        <taxon>Actinokineospora</taxon>
    </lineage>
</organism>
<comment type="caution">
    <text evidence="3">The sequence shown here is derived from an EMBL/GenBank/DDBJ whole genome shotgun (WGS) entry which is preliminary data.</text>
</comment>
<dbReference type="OrthoDB" id="3574198at2"/>
<keyword evidence="2" id="KW-1133">Transmembrane helix</keyword>
<accession>A0A1Q9LRE4</accession>
<dbReference type="EMBL" id="MKQR01000007">
    <property type="protein sequence ID" value="OLR94561.1"/>
    <property type="molecule type" value="Genomic_DNA"/>
</dbReference>
<dbReference type="AlphaFoldDB" id="A0A1Q9LRE4"/>
<reference evidence="3 4" key="1">
    <citation type="submission" date="2016-10" db="EMBL/GenBank/DDBJ databases">
        <title>The Draft Genome Sequence of Actinokineospora bangkokensis 44EHWT reveals the biosynthetic pathway of antifungal compounds Thailandins with unusual extender unit butylmalonyl-CoA.</title>
        <authorList>
            <person name="Greule A."/>
            <person name="Intra B."/>
            <person name="Flemming S."/>
            <person name="Rommel M.G."/>
            <person name="Panbangred W."/>
            <person name="Bechthold A."/>
        </authorList>
    </citation>
    <scope>NUCLEOTIDE SEQUENCE [LARGE SCALE GENOMIC DNA]</scope>
    <source>
        <strain evidence="3 4">44EHW</strain>
    </source>
</reference>
<proteinExistence type="predicted"/>
<name>A0A1Q9LRE4_9PSEU</name>
<keyword evidence="2" id="KW-0472">Membrane</keyword>
<evidence type="ECO:0008006" key="5">
    <source>
        <dbReference type="Google" id="ProtNLM"/>
    </source>
</evidence>
<feature type="compositionally biased region" description="Low complexity" evidence="1">
    <location>
        <begin position="57"/>
        <end position="67"/>
    </location>
</feature>
<dbReference type="STRING" id="1193682.BJP25_12545"/>
<feature type="transmembrane region" description="Helical" evidence="2">
    <location>
        <begin position="92"/>
        <end position="114"/>
    </location>
</feature>
<feature type="compositionally biased region" description="Gly residues" evidence="1">
    <location>
        <begin position="44"/>
        <end position="56"/>
    </location>
</feature>
<feature type="compositionally biased region" description="Low complexity" evidence="1">
    <location>
        <begin position="12"/>
        <end position="43"/>
    </location>
</feature>
<evidence type="ECO:0000313" key="3">
    <source>
        <dbReference type="EMBL" id="OLR94561.1"/>
    </source>
</evidence>
<dbReference type="Proteomes" id="UP000186040">
    <property type="component" value="Unassembled WGS sequence"/>
</dbReference>
<dbReference type="RefSeq" id="WP_075973939.1">
    <property type="nucleotide sequence ID" value="NZ_MKQR01000007.1"/>
</dbReference>
<keyword evidence="4" id="KW-1185">Reference proteome</keyword>
<feature type="region of interest" description="Disordered" evidence="1">
    <location>
        <begin position="1"/>
        <end position="67"/>
    </location>
</feature>
<evidence type="ECO:0000313" key="4">
    <source>
        <dbReference type="Proteomes" id="UP000186040"/>
    </source>
</evidence>
<gene>
    <name evidence="3" type="ORF">BJP25_12545</name>
</gene>